<keyword evidence="2" id="KW-1003">Cell membrane</keyword>
<dbReference type="Pfam" id="PF13231">
    <property type="entry name" value="PMT_2"/>
    <property type="match status" value="1"/>
</dbReference>
<evidence type="ECO:0000256" key="4">
    <source>
        <dbReference type="ARBA" id="ARBA00022679"/>
    </source>
</evidence>
<keyword evidence="6 8" id="KW-1133">Transmembrane helix</keyword>
<evidence type="ECO:0000256" key="8">
    <source>
        <dbReference type="SAM" id="Phobius"/>
    </source>
</evidence>
<organism evidence="10 11">
    <name type="scientific">candidate division WWE3 bacterium RIFCSPHIGHO2_02_FULL_38_14</name>
    <dbReference type="NCBI Taxonomy" id="1802620"/>
    <lineage>
        <taxon>Bacteria</taxon>
        <taxon>Katanobacteria</taxon>
    </lineage>
</organism>
<feature type="transmembrane region" description="Helical" evidence="8">
    <location>
        <begin position="324"/>
        <end position="343"/>
    </location>
</feature>
<feature type="domain" description="Glycosyltransferase RgtA/B/C/D-like" evidence="9">
    <location>
        <begin position="88"/>
        <end position="223"/>
    </location>
</feature>
<evidence type="ECO:0000313" key="11">
    <source>
        <dbReference type="Proteomes" id="UP000178127"/>
    </source>
</evidence>
<keyword evidence="3" id="KW-0328">Glycosyltransferase</keyword>
<proteinExistence type="predicted"/>
<keyword evidence="7 8" id="KW-0472">Membrane</keyword>
<gene>
    <name evidence="10" type="ORF">A3D91_04525</name>
</gene>
<feature type="transmembrane region" description="Helical" evidence="8">
    <location>
        <begin position="204"/>
        <end position="223"/>
    </location>
</feature>
<dbReference type="GO" id="GO:0016763">
    <property type="term" value="F:pentosyltransferase activity"/>
    <property type="evidence" value="ECO:0007669"/>
    <property type="project" value="TreeGrafter"/>
</dbReference>
<accession>A0A1F4V950</accession>
<evidence type="ECO:0000256" key="1">
    <source>
        <dbReference type="ARBA" id="ARBA00004651"/>
    </source>
</evidence>
<dbReference type="EMBL" id="MEVD01000013">
    <property type="protein sequence ID" value="OGC53674.1"/>
    <property type="molecule type" value="Genomic_DNA"/>
</dbReference>
<keyword evidence="5 8" id="KW-0812">Transmembrane</keyword>
<name>A0A1F4V950_UNCKA</name>
<evidence type="ECO:0000256" key="2">
    <source>
        <dbReference type="ARBA" id="ARBA00022475"/>
    </source>
</evidence>
<feature type="transmembrane region" description="Helical" evidence="8">
    <location>
        <begin position="261"/>
        <end position="287"/>
    </location>
</feature>
<feature type="transmembrane region" description="Helical" evidence="8">
    <location>
        <begin position="82"/>
        <end position="101"/>
    </location>
</feature>
<reference evidence="10 11" key="1">
    <citation type="journal article" date="2016" name="Nat. Commun.">
        <title>Thousands of microbial genomes shed light on interconnected biogeochemical processes in an aquifer system.</title>
        <authorList>
            <person name="Anantharaman K."/>
            <person name="Brown C.T."/>
            <person name="Hug L.A."/>
            <person name="Sharon I."/>
            <person name="Castelle C.J."/>
            <person name="Probst A.J."/>
            <person name="Thomas B.C."/>
            <person name="Singh A."/>
            <person name="Wilkins M.J."/>
            <person name="Karaoz U."/>
            <person name="Brodie E.L."/>
            <person name="Williams K.H."/>
            <person name="Hubbard S.S."/>
            <person name="Banfield J.F."/>
        </authorList>
    </citation>
    <scope>NUCLEOTIDE SEQUENCE [LARGE SCALE GENOMIC DNA]</scope>
</reference>
<evidence type="ECO:0000256" key="5">
    <source>
        <dbReference type="ARBA" id="ARBA00022692"/>
    </source>
</evidence>
<dbReference type="PANTHER" id="PTHR33908">
    <property type="entry name" value="MANNOSYLTRANSFERASE YKCB-RELATED"/>
    <property type="match status" value="1"/>
</dbReference>
<comment type="caution">
    <text evidence="10">The sequence shown here is derived from an EMBL/GenBank/DDBJ whole genome shotgun (WGS) entry which is preliminary data.</text>
</comment>
<dbReference type="GO" id="GO:0005886">
    <property type="term" value="C:plasma membrane"/>
    <property type="evidence" value="ECO:0007669"/>
    <property type="project" value="UniProtKB-SubCell"/>
</dbReference>
<evidence type="ECO:0000256" key="3">
    <source>
        <dbReference type="ARBA" id="ARBA00022676"/>
    </source>
</evidence>
<dbReference type="STRING" id="1802620.A3D91_04525"/>
<protein>
    <recommendedName>
        <fullName evidence="9">Glycosyltransferase RgtA/B/C/D-like domain-containing protein</fullName>
    </recommendedName>
</protein>
<dbReference type="InterPro" id="IPR050297">
    <property type="entry name" value="LipidA_mod_glycosyltrf_83"/>
</dbReference>
<dbReference type="InterPro" id="IPR038731">
    <property type="entry name" value="RgtA/B/C-like"/>
</dbReference>
<evidence type="ECO:0000256" key="6">
    <source>
        <dbReference type="ARBA" id="ARBA00022989"/>
    </source>
</evidence>
<dbReference type="PANTHER" id="PTHR33908:SF11">
    <property type="entry name" value="MEMBRANE PROTEIN"/>
    <property type="match status" value="1"/>
</dbReference>
<dbReference type="GO" id="GO:0009103">
    <property type="term" value="P:lipopolysaccharide biosynthetic process"/>
    <property type="evidence" value="ECO:0007669"/>
    <property type="project" value="UniProtKB-ARBA"/>
</dbReference>
<comment type="subcellular location">
    <subcellularLocation>
        <location evidence="1">Cell membrane</location>
        <topology evidence="1">Multi-pass membrane protein</topology>
    </subcellularLocation>
</comment>
<feature type="transmembrane region" description="Helical" evidence="8">
    <location>
        <begin position="169"/>
        <end position="192"/>
    </location>
</feature>
<feature type="transmembrane region" description="Helical" evidence="8">
    <location>
        <begin position="299"/>
        <end position="318"/>
    </location>
</feature>
<evidence type="ECO:0000313" key="10">
    <source>
        <dbReference type="EMBL" id="OGC53674.1"/>
    </source>
</evidence>
<sequence>MSKFIVITFFIIVFISGVLTYKDFGISWDEPIQRKLGLAVYNYIFNGSDQMFKSADRYYGSVFEFILVAVEKVLNFTSEKEIYYTRHLITFIFNFIGYIFFYKISQFVFKNRFLSLLAVSFLAFSPLIFAHSFYNSKDSVFMSGVIIASYFSLRFLNNSSTRNAFMAGFFCALAITIRIPGLFIPFISVILFVFKFRASKNKSLIFYIVFLIIFTYILWPLLWSSPLKEFVSAFYAMKKFPTAASTIFFGNTIPGDEIPWYFIPIWMGITIPFTQILLFICGVITIFKYRMEDTYKSYIMLWLVIPLASVILMRSVLYDGWRQMFFVYPGFILISIGGLKYLLDSKLAFVRFFVISAVLINLMQAVYFIYKWHPNQSVYFNFLAGEKSEISKKFSRDYWGLVYKQLYDYLSENDEREKVTVFVDTYPGETNIAMSKSPQKFELSQSLANSDYFLTNFRTGVILENSKKVYSVVVDGVEIGAVYKVN</sequence>
<evidence type="ECO:0000259" key="9">
    <source>
        <dbReference type="Pfam" id="PF13231"/>
    </source>
</evidence>
<evidence type="ECO:0000256" key="7">
    <source>
        <dbReference type="ARBA" id="ARBA00023136"/>
    </source>
</evidence>
<keyword evidence="4" id="KW-0808">Transferase</keyword>
<dbReference type="AlphaFoldDB" id="A0A1F4V950"/>
<feature type="transmembrane region" description="Helical" evidence="8">
    <location>
        <begin position="113"/>
        <end position="134"/>
    </location>
</feature>
<feature type="transmembrane region" description="Helical" evidence="8">
    <location>
        <begin position="350"/>
        <end position="370"/>
    </location>
</feature>
<dbReference type="Proteomes" id="UP000178127">
    <property type="component" value="Unassembled WGS sequence"/>
</dbReference>